<dbReference type="InterPro" id="IPR038277">
    <property type="entry name" value="UreF_sf"/>
</dbReference>
<accession>A0AAU7B145</accession>
<gene>
    <name evidence="3 4" type="primary">ureF</name>
    <name evidence="4" type="ORF">DSM112329_04610</name>
</gene>
<reference evidence="4" key="1">
    <citation type="submission" date="2022-12" db="EMBL/GenBank/DDBJ databases">
        <title>Paraconexibacter alkalitolerans sp. nov. and Baekduia alba sp. nov., isolated from soil and emended description of the genera Paraconexibacter (Chun et al., 2020) and Baekduia (An et al., 2020).</title>
        <authorList>
            <person name="Vieira S."/>
            <person name="Huber K.J."/>
            <person name="Geppert A."/>
            <person name="Wolf J."/>
            <person name="Neumann-Schaal M."/>
            <person name="Muesken M."/>
            <person name="Overmann J."/>
        </authorList>
    </citation>
    <scope>NUCLEOTIDE SEQUENCE</scope>
    <source>
        <strain evidence="4">AEG42_29</strain>
    </source>
</reference>
<dbReference type="InterPro" id="IPR002639">
    <property type="entry name" value="UreF"/>
</dbReference>
<dbReference type="Pfam" id="PF01730">
    <property type="entry name" value="UreF"/>
    <property type="match status" value="1"/>
</dbReference>
<organism evidence="4">
    <name type="scientific">Paraconexibacter sp. AEG42_29</name>
    <dbReference type="NCBI Taxonomy" id="2997339"/>
    <lineage>
        <taxon>Bacteria</taxon>
        <taxon>Bacillati</taxon>
        <taxon>Actinomycetota</taxon>
        <taxon>Thermoleophilia</taxon>
        <taxon>Solirubrobacterales</taxon>
        <taxon>Paraconexibacteraceae</taxon>
        <taxon>Paraconexibacter</taxon>
    </lineage>
</organism>
<protein>
    <recommendedName>
        <fullName evidence="3">Urease accessory protein UreF</fullName>
    </recommendedName>
</protein>
<comment type="subcellular location">
    <subcellularLocation>
        <location evidence="3">Cytoplasm</location>
    </subcellularLocation>
</comment>
<comment type="function">
    <text evidence="3">Required for maturation of urease via the functional incorporation of the urease nickel metallocenter.</text>
</comment>
<comment type="subunit">
    <text evidence="3">UreD, UreF and UreG form a complex that acts as a GTP-hydrolysis-dependent molecular chaperone, activating the urease apoprotein by helping to assemble the nickel containing metallocenter of UreC. The UreE protein probably delivers the nickel.</text>
</comment>
<dbReference type="GO" id="GO:0016151">
    <property type="term" value="F:nickel cation binding"/>
    <property type="evidence" value="ECO:0007669"/>
    <property type="project" value="UniProtKB-UniRule"/>
</dbReference>
<dbReference type="HAMAP" id="MF_01385">
    <property type="entry name" value="UreF"/>
    <property type="match status" value="1"/>
</dbReference>
<dbReference type="PANTHER" id="PTHR33620">
    <property type="entry name" value="UREASE ACCESSORY PROTEIN F"/>
    <property type="match status" value="1"/>
</dbReference>
<keyword evidence="2 3" id="KW-0143">Chaperone</keyword>
<dbReference type="AlphaFoldDB" id="A0AAU7B145"/>
<dbReference type="KEGG" id="parq:DSM112329_04610"/>
<comment type="similarity">
    <text evidence="3">Belongs to the UreF family.</text>
</comment>
<keyword evidence="1 3" id="KW-0996">Nickel insertion</keyword>
<proteinExistence type="inferred from homology"/>
<sequence length="220" mass="22380">MLNPIMLLLSDARTPTGSYAHSAGLEAAVQSGLRPDEVPAFMRGRLRTVAVTEAALSAAAVLASGDLDLLLALDDEAVARCPSPALRTAATTLGRGLLRTGAQLFPDAGIVPAYRAASSHTPRCVALGVVAGAGGLTSEQAALIALHDDAATVAAAAVKLLPVDAGDAAGWIARLAPQLQEAAALAVAAALRDDLPSLSAPLVERRSLRHTTDRGRLFAS</sequence>
<dbReference type="PIRSF" id="PIRSF009467">
    <property type="entry name" value="Ureas_acces_UreF"/>
    <property type="match status" value="1"/>
</dbReference>
<evidence type="ECO:0000256" key="1">
    <source>
        <dbReference type="ARBA" id="ARBA00022988"/>
    </source>
</evidence>
<keyword evidence="3" id="KW-0963">Cytoplasm</keyword>
<evidence type="ECO:0000256" key="3">
    <source>
        <dbReference type="HAMAP-Rule" id="MF_01385"/>
    </source>
</evidence>
<dbReference type="PANTHER" id="PTHR33620:SF1">
    <property type="entry name" value="UREASE ACCESSORY PROTEIN F"/>
    <property type="match status" value="1"/>
</dbReference>
<evidence type="ECO:0000313" key="4">
    <source>
        <dbReference type="EMBL" id="XAY07720.1"/>
    </source>
</evidence>
<dbReference type="Gene3D" id="1.10.4190.10">
    <property type="entry name" value="Urease accessory protein UreF"/>
    <property type="match status" value="1"/>
</dbReference>
<evidence type="ECO:0000256" key="2">
    <source>
        <dbReference type="ARBA" id="ARBA00023186"/>
    </source>
</evidence>
<dbReference type="RefSeq" id="WP_354698912.1">
    <property type="nucleotide sequence ID" value="NZ_CP114014.1"/>
</dbReference>
<dbReference type="EMBL" id="CP114014">
    <property type="protein sequence ID" value="XAY07720.1"/>
    <property type="molecule type" value="Genomic_DNA"/>
</dbReference>
<name>A0AAU7B145_9ACTN</name>
<dbReference type="GO" id="GO:0005737">
    <property type="term" value="C:cytoplasm"/>
    <property type="evidence" value="ECO:0007669"/>
    <property type="project" value="UniProtKB-SubCell"/>
</dbReference>